<keyword evidence="4" id="KW-0539">Nucleus</keyword>
<dbReference type="Pfam" id="PF26576">
    <property type="entry name" value="IBH1_N"/>
    <property type="match status" value="1"/>
</dbReference>
<keyword evidence="3" id="KW-0804">Transcription</keyword>
<dbReference type="GO" id="GO:0006355">
    <property type="term" value="P:regulation of DNA-templated transcription"/>
    <property type="evidence" value="ECO:0007669"/>
    <property type="project" value="InterPro"/>
</dbReference>
<evidence type="ECO:0000313" key="7">
    <source>
        <dbReference type="EMBL" id="RYR77062.1"/>
    </source>
</evidence>
<keyword evidence="8" id="KW-1185">Reference proteome</keyword>
<accession>A0A445ENY8</accession>
<dbReference type="OrthoDB" id="658598at2759"/>
<evidence type="ECO:0000256" key="5">
    <source>
        <dbReference type="SAM" id="MobiDB-lite"/>
    </source>
</evidence>
<evidence type="ECO:0000313" key="8">
    <source>
        <dbReference type="Proteomes" id="UP000289738"/>
    </source>
</evidence>
<reference evidence="7 8" key="1">
    <citation type="submission" date="2019-01" db="EMBL/GenBank/DDBJ databases">
        <title>Sequencing of cultivated peanut Arachis hypogaea provides insights into genome evolution and oil improvement.</title>
        <authorList>
            <person name="Chen X."/>
        </authorList>
    </citation>
    <scope>NUCLEOTIDE SEQUENCE [LARGE SCALE GENOMIC DNA]</scope>
    <source>
        <strain evidence="8">cv. Fuhuasheng</strain>
        <tissue evidence="7">Leaves</tissue>
    </source>
</reference>
<evidence type="ECO:0000259" key="6">
    <source>
        <dbReference type="Pfam" id="PF26576"/>
    </source>
</evidence>
<feature type="domain" description="IBH1-like N-terminal" evidence="6">
    <location>
        <begin position="23"/>
        <end position="84"/>
    </location>
</feature>
<sequence>MEGNAGGNKRRRVYSVEAKKVAQSAFTRNYVNYLIPALTKIKNQNTTTTSSDFKNVKYEVDMAMAFSAEGFAWSHGLKLKLLQRDEDEAPTITTEKASSNPSLKTSSDEDEKMKSELSSLRKLIPGGEEIVDEEMVTELESYISCLEMQVNVLQCLLSLS</sequence>
<keyword evidence="2" id="KW-0805">Transcription regulation</keyword>
<feature type="region of interest" description="Disordered" evidence="5">
    <location>
        <begin position="88"/>
        <end position="118"/>
    </location>
</feature>
<evidence type="ECO:0000256" key="3">
    <source>
        <dbReference type="ARBA" id="ARBA00023163"/>
    </source>
</evidence>
<dbReference type="InterPro" id="IPR044549">
    <property type="entry name" value="bHLH_AtIBH1-like"/>
</dbReference>
<protein>
    <recommendedName>
        <fullName evidence="6">IBH1-like N-terminal domain-containing protein</fullName>
    </recommendedName>
</protein>
<feature type="compositionally biased region" description="Polar residues" evidence="5">
    <location>
        <begin position="91"/>
        <end position="105"/>
    </location>
</feature>
<name>A0A445ENY8_ARAHY</name>
<evidence type="ECO:0000256" key="2">
    <source>
        <dbReference type="ARBA" id="ARBA00023015"/>
    </source>
</evidence>
<dbReference type="PANTHER" id="PTHR33124:SF97">
    <property type="entry name" value="TRANSCRIPTION FACTOR_TRANSCRIPTION REGULATOR"/>
    <property type="match status" value="1"/>
</dbReference>
<comment type="subcellular location">
    <subcellularLocation>
        <location evidence="1">Nucleus</location>
    </subcellularLocation>
</comment>
<gene>
    <name evidence="7" type="ORF">Ahy_A01g001540</name>
</gene>
<dbReference type="PANTHER" id="PTHR33124">
    <property type="entry name" value="TRANSCRIPTION FACTOR IBH1-LIKE 1"/>
    <property type="match status" value="1"/>
</dbReference>
<comment type="caution">
    <text evidence="7">The sequence shown here is derived from an EMBL/GenBank/DDBJ whole genome shotgun (WGS) entry which is preliminary data.</text>
</comment>
<evidence type="ECO:0000256" key="4">
    <source>
        <dbReference type="ARBA" id="ARBA00023242"/>
    </source>
</evidence>
<dbReference type="AlphaFoldDB" id="A0A445ENY8"/>
<evidence type="ECO:0000256" key="1">
    <source>
        <dbReference type="ARBA" id="ARBA00004123"/>
    </source>
</evidence>
<dbReference type="InterPro" id="IPR059002">
    <property type="entry name" value="IBH1_N"/>
</dbReference>
<organism evidence="7 8">
    <name type="scientific">Arachis hypogaea</name>
    <name type="common">Peanut</name>
    <dbReference type="NCBI Taxonomy" id="3818"/>
    <lineage>
        <taxon>Eukaryota</taxon>
        <taxon>Viridiplantae</taxon>
        <taxon>Streptophyta</taxon>
        <taxon>Embryophyta</taxon>
        <taxon>Tracheophyta</taxon>
        <taxon>Spermatophyta</taxon>
        <taxon>Magnoliopsida</taxon>
        <taxon>eudicotyledons</taxon>
        <taxon>Gunneridae</taxon>
        <taxon>Pentapetalae</taxon>
        <taxon>rosids</taxon>
        <taxon>fabids</taxon>
        <taxon>Fabales</taxon>
        <taxon>Fabaceae</taxon>
        <taxon>Papilionoideae</taxon>
        <taxon>50 kb inversion clade</taxon>
        <taxon>dalbergioids sensu lato</taxon>
        <taxon>Dalbergieae</taxon>
        <taxon>Pterocarpus clade</taxon>
        <taxon>Arachis</taxon>
    </lineage>
</organism>
<dbReference type="GO" id="GO:0005634">
    <property type="term" value="C:nucleus"/>
    <property type="evidence" value="ECO:0007669"/>
    <property type="project" value="UniProtKB-SubCell"/>
</dbReference>
<proteinExistence type="predicted"/>
<dbReference type="CDD" id="cd11444">
    <property type="entry name" value="bHLH_AtIBH1_like"/>
    <property type="match status" value="1"/>
</dbReference>
<dbReference type="InterPro" id="IPR044660">
    <property type="entry name" value="IBH1-like"/>
</dbReference>
<dbReference type="Proteomes" id="UP000289738">
    <property type="component" value="Chromosome A01"/>
</dbReference>
<dbReference type="EMBL" id="SDMP01000001">
    <property type="protein sequence ID" value="RYR77062.1"/>
    <property type="molecule type" value="Genomic_DNA"/>
</dbReference>